<protein>
    <submittedName>
        <fullName evidence="1">Uncharacterized protein</fullName>
    </submittedName>
</protein>
<accession>A0A514EGP9</accession>
<keyword evidence="2" id="KW-1185">Reference proteome</keyword>
<name>A0A514EGP9_9XANT</name>
<dbReference type="Proteomes" id="UP000319349">
    <property type="component" value="Chromosome"/>
</dbReference>
<dbReference type="EMBL" id="CP038228">
    <property type="protein sequence ID" value="QDI05222.1"/>
    <property type="molecule type" value="Genomic_DNA"/>
</dbReference>
<sequence>MLSRDCAQSAASPSPSPSPSALLLLLLWLLLLTCRVPFRSGGLTGEKPERGGAHGCAPFAAGAGCPFRESPVHPRTRSAQRGGREAGRAFFWLLFFARAKKSDPPRAEAFALLLFFCLSVCFCRSGFSRDWFCQESVAAEAAPTLTPPEQEQNFRLRRVTFLCLCKEK</sequence>
<evidence type="ECO:0000313" key="2">
    <source>
        <dbReference type="Proteomes" id="UP000319349"/>
    </source>
</evidence>
<dbReference type="AlphaFoldDB" id="A0A514EGP9"/>
<reference evidence="1 2" key="1">
    <citation type="submission" date="2019-03" db="EMBL/GenBank/DDBJ databases">
        <title>Tal1 in Xanthomonas translucens pv. cerealis Contributes to Virulence in Bacterial Leaf Streak of Wheat.</title>
        <authorList>
            <person name="Shah S.M.A."/>
            <person name="Haq F."/>
            <person name="Ma W."/>
            <person name="Xu X."/>
            <person name="Wang S."/>
            <person name="Xu Z."/>
            <person name="Zou L."/>
            <person name="Zhu B."/>
            <person name="Chen G."/>
        </authorList>
    </citation>
    <scope>NUCLEOTIDE SEQUENCE [LARGE SCALE GENOMIC DNA]</scope>
    <source>
        <strain evidence="1 2">01</strain>
    </source>
</reference>
<gene>
    <name evidence="1" type="ORF">E4A48_17395</name>
</gene>
<evidence type="ECO:0000313" key="1">
    <source>
        <dbReference type="EMBL" id="QDI05222.1"/>
    </source>
</evidence>
<proteinExistence type="predicted"/>
<organism evidence="1 2">
    <name type="scientific">Xanthomonas cerealis pv. cerealis</name>
    <dbReference type="NCBI Taxonomy" id="152263"/>
    <lineage>
        <taxon>Bacteria</taxon>
        <taxon>Pseudomonadati</taxon>
        <taxon>Pseudomonadota</taxon>
        <taxon>Gammaproteobacteria</taxon>
        <taxon>Lysobacterales</taxon>
        <taxon>Lysobacteraceae</taxon>
        <taxon>Xanthomonas</taxon>
        <taxon>Xanthomonas translucens group</taxon>
        <taxon>Xanthomonas cerealis</taxon>
    </lineage>
</organism>